<keyword evidence="4" id="KW-1185">Reference proteome</keyword>
<dbReference type="InterPro" id="IPR036868">
    <property type="entry name" value="TusA-like_sf"/>
</dbReference>
<accession>A0ABT3ZE09</accession>
<protein>
    <submittedName>
        <fullName evidence="3">DUF2249 domain-containing protein</fullName>
    </submittedName>
</protein>
<evidence type="ECO:0000256" key="1">
    <source>
        <dbReference type="SAM" id="MobiDB-lite"/>
    </source>
</evidence>
<dbReference type="Proteomes" id="UP001073227">
    <property type="component" value="Unassembled WGS sequence"/>
</dbReference>
<evidence type="ECO:0000313" key="4">
    <source>
        <dbReference type="Proteomes" id="UP001073227"/>
    </source>
</evidence>
<dbReference type="SUPFAM" id="SSF64307">
    <property type="entry name" value="SirA-like"/>
    <property type="match status" value="1"/>
</dbReference>
<feature type="domain" description="DUF2249" evidence="2">
    <location>
        <begin position="8"/>
        <end position="74"/>
    </location>
</feature>
<name>A0ABT3ZE09_9HYPH</name>
<feature type="compositionally biased region" description="Basic and acidic residues" evidence="1">
    <location>
        <begin position="96"/>
        <end position="113"/>
    </location>
</feature>
<dbReference type="RefSeq" id="WP_267655318.1">
    <property type="nucleotide sequence ID" value="NZ_JAOVZR010000001.1"/>
</dbReference>
<reference evidence="3" key="1">
    <citation type="submission" date="2022-10" db="EMBL/GenBank/DDBJ databases">
        <title>Hoeflea sp. G2-23, isolated from marine algae.</title>
        <authorList>
            <person name="Kristyanto S."/>
            <person name="Kim J.M."/>
            <person name="Jeon C.O."/>
        </authorList>
    </citation>
    <scope>NUCLEOTIDE SEQUENCE</scope>
    <source>
        <strain evidence="3">G2-23</strain>
    </source>
</reference>
<comment type="caution">
    <text evidence="3">The sequence shown here is derived from an EMBL/GenBank/DDBJ whole genome shotgun (WGS) entry which is preliminary data.</text>
</comment>
<organism evidence="3 4">
    <name type="scientific">Hoeflea algicola</name>
    <dbReference type="NCBI Taxonomy" id="2983763"/>
    <lineage>
        <taxon>Bacteria</taxon>
        <taxon>Pseudomonadati</taxon>
        <taxon>Pseudomonadota</taxon>
        <taxon>Alphaproteobacteria</taxon>
        <taxon>Hyphomicrobiales</taxon>
        <taxon>Rhizobiaceae</taxon>
        <taxon>Hoeflea</taxon>
    </lineage>
</organism>
<dbReference type="EMBL" id="JAOVZR010000001">
    <property type="protein sequence ID" value="MCY0149881.1"/>
    <property type="molecule type" value="Genomic_DNA"/>
</dbReference>
<proteinExistence type="predicted"/>
<dbReference type="Gene3D" id="3.30.110.40">
    <property type="entry name" value="TusA-like domain"/>
    <property type="match status" value="1"/>
</dbReference>
<evidence type="ECO:0000313" key="3">
    <source>
        <dbReference type="EMBL" id="MCY0149881.1"/>
    </source>
</evidence>
<feature type="domain" description="DUF2249" evidence="2">
    <location>
        <begin position="107"/>
        <end position="172"/>
    </location>
</feature>
<dbReference type="InterPro" id="IPR018720">
    <property type="entry name" value="DUF2249"/>
</dbReference>
<feature type="region of interest" description="Disordered" evidence="1">
    <location>
        <begin position="83"/>
        <end position="113"/>
    </location>
</feature>
<feature type="compositionally biased region" description="Low complexity" evidence="1">
    <location>
        <begin position="83"/>
        <end position="93"/>
    </location>
</feature>
<evidence type="ECO:0000259" key="2">
    <source>
        <dbReference type="Pfam" id="PF10006"/>
    </source>
</evidence>
<dbReference type="Pfam" id="PF10006">
    <property type="entry name" value="DUF2249"/>
    <property type="match status" value="2"/>
</dbReference>
<sequence length="180" mass="19936">MTTTFVDLDVRPILKDGGEPFDLIMKAIAALGPNQGLRLLATFQPIPLFHVMKSKGFTHEATEIGEGDWEVLFTPGQAVEAETPTQAPAAAAAEADDSKWPDPEQQLDNRDLEPPEPMVRVLAVIETMQHGQVLSALLCREPIFLFPELEKRGHQWRGGFEPDGTTYKVLIRVLHNKEAA</sequence>
<gene>
    <name evidence="3" type="ORF">OEG84_19795</name>
</gene>